<name>A0A7R7ZRK9_ASPCH</name>
<dbReference type="RefSeq" id="XP_043140708.1">
    <property type="nucleotide sequence ID" value="XM_043283428.1"/>
</dbReference>
<reference evidence="1" key="1">
    <citation type="submission" date="2021-01" db="EMBL/GenBank/DDBJ databases">
        <authorList>
            <consortium name="Aspergillus chevalieri M1 genome sequencing consortium"/>
            <person name="Kazuki M."/>
            <person name="Futagami T."/>
        </authorList>
    </citation>
    <scope>NUCLEOTIDE SEQUENCE</scope>
    <source>
        <strain evidence="1">M1</strain>
    </source>
</reference>
<reference evidence="1" key="2">
    <citation type="submission" date="2021-02" db="EMBL/GenBank/DDBJ databases">
        <title>Aspergillus chevalieri M1 genome sequence.</title>
        <authorList>
            <person name="Kadooka C."/>
            <person name="Mori K."/>
            <person name="Futagami T."/>
        </authorList>
    </citation>
    <scope>NUCLEOTIDE SEQUENCE</scope>
    <source>
        <strain evidence="1">M1</strain>
    </source>
</reference>
<dbReference type="Proteomes" id="UP000637239">
    <property type="component" value="Chromosome 8"/>
</dbReference>
<keyword evidence="2" id="KW-1185">Reference proteome</keyword>
<dbReference type="KEGG" id="ache:ACHE_80095A"/>
<evidence type="ECO:0000313" key="2">
    <source>
        <dbReference type="Proteomes" id="UP000637239"/>
    </source>
</evidence>
<dbReference type="GeneID" id="66986544"/>
<dbReference type="AlphaFoldDB" id="A0A7R7ZRK9"/>
<dbReference type="EMBL" id="AP024423">
    <property type="protein sequence ID" value="BCR92195.1"/>
    <property type="molecule type" value="Genomic_DNA"/>
</dbReference>
<protein>
    <submittedName>
        <fullName evidence="1">Uncharacterized protein</fullName>
    </submittedName>
</protein>
<gene>
    <name evidence="1" type="ORF">ACHE_80095A</name>
</gene>
<organism evidence="1 2">
    <name type="scientific">Aspergillus chevalieri</name>
    <name type="common">Eurotium chevalieri</name>
    <dbReference type="NCBI Taxonomy" id="182096"/>
    <lineage>
        <taxon>Eukaryota</taxon>
        <taxon>Fungi</taxon>
        <taxon>Dikarya</taxon>
        <taxon>Ascomycota</taxon>
        <taxon>Pezizomycotina</taxon>
        <taxon>Eurotiomycetes</taxon>
        <taxon>Eurotiomycetidae</taxon>
        <taxon>Eurotiales</taxon>
        <taxon>Aspergillaceae</taxon>
        <taxon>Aspergillus</taxon>
        <taxon>Aspergillus subgen. Aspergillus</taxon>
    </lineage>
</organism>
<accession>A0A7R7ZRK9</accession>
<sequence>MEGCIALGVSGVDICAAAEQKLHHLNLPQISCYDVESRVAICVGDGHVGTMRNKGIEQGGVDGLAVQGPES</sequence>
<proteinExistence type="predicted"/>
<evidence type="ECO:0000313" key="1">
    <source>
        <dbReference type="EMBL" id="BCR92195.1"/>
    </source>
</evidence>